<dbReference type="OrthoDB" id="2110130at2759"/>
<dbReference type="Gene3D" id="3.40.50.300">
    <property type="entry name" value="P-loop containing nucleotide triphosphate hydrolases"/>
    <property type="match status" value="2"/>
</dbReference>
<evidence type="ECO:0000256" key="2">
    <source>
        <dbReference type="ARBA" id="ARBA00022741"/>
    </source>
</evidence>
<dbReference type="GO" id="GO:0005524">
    <property type="term" value="F:ATP binding"/>
    <property type="evidence" value="ECO:0007669"/>
    <property type="project" value="UniProtKB-KW"/>
</dbReference>
<feature type="domain" description="ABC transporter" evidence="5">
    <location>
        <begin position="521"/>
        <end position="744"/>
    </location>
</feature>
<gene>
    <name evidence="6" type="ORF">PPROV_000474700</name>
</gene>
<evidence type="ECO:0000313" key="7">
    <source>
        <dbReference type="Proteomes" id="UP000660262"/>
    </source>
</evidence>
<keyword evidence="3" id="KW-0067">ATP-binding</keyword>
<feature type="compositionally biased region" description="Basic and acidic residues" evidence="4">
    <location>
        <begin position="130"/>
        <end position="140"/>
    </location>
</feature>
<feature type="region of interest" description="Disordered" evidence="4">
    <location>
        <begin position="1"/>
        <end position="140"/>
    </location>
</feature>
<keyword evidence="1" id="KW-0677">Repeat</keyword>
<dbReference type="EMBL" id="BNJQ01000011">
    <property type="protein sequence ID" value="GHP06000.1"/>
    <property type="molecule type" value="Genomic_DNA"/>
</dbReference>
<dbReference type="PROSITE" id="PS50893">
    <property type="entry name" value="ABC_TRANSPORTER_2"/>
    <property type="match status" value="2"/>
</dbReference>
<feature type="compositionally biased region" description="Basic and acidic residues" evidence="4">
    <location>
        <begin position="459"/>
        <end position="472"/>
    </location>
</feature>
<dbReference type="SMART" id="SM00382">
    <property type="entry name" value="AAA"/>
    <property type="match status" value="2"/>
</dbReference>
<dbReference type="AlphaFoldDB" id="A0A830HJL7"/>
<dbReference type="CDD" id="cd03221">
    <property type="entry name" value="ABCF_EF-3"/>
    <property type="match status" value="2"/>
</dbReference>
<evidence type="ECO:0000313" key="6">
    <source>
        <dbReference type="EMBL" id="GHP06000.1"/>
    </source>
</evidence>
<dbReference type="SUPFAM" id="SSF52540">
    <property type="entry name" value="P-loop containing nucleoside triphosphate hydrolases"/>
    <property type="match status" value="2"/>
</dbReference>
<dbReference type="NCBIfam" id="NF000355">
    <property type="entry name" value="ribo_prot_ABC_F"/>
    <property type="match status" value="1"/>
</dbReference>
<name>A0A830HJL7_9CHLO</name>
<dbReference type="InterPro" id="IPR050611">
    <property type="entry name" value="ABCF"/>
</dbReference>
<evidence type="ECO:0000256" key="3">
    <source>
        <dbReference type="ARBA" id="ARBA00022840"/>
    </source>
</evidence>
<keyword evidence="2" id="KW-0547">Nucleotide-binding</keyword>
<protein>
    <recommendedName>
        <fullName evidence="5">ABC transporter domain-containing protein</fullName>
    </recommendedName>
</protein>
<dbReference type="FunFam" id="3.40.50.300:FF:000011">
    <property type="entry name" value="Putative ABC transporter ATP-binding component"/>
    <property type="match status" value="1"/>
</dbReference>
<feature type="domain" description="ABC transporter" evidence="5">
    <location>
        <begin position="185"/>
        <end position="439"/>
    </location>
</feature>
<dbReference type="Pfam" id="PF00005">
    <property type="entry name" value="ABC_tran"/>
    <property type="match status" value="2"/>
</dbReference>
<dbReference type="InterPro" id="IPR027417">
    <property type="entry name" value="P-loop_NTPase"/>
</dbReference>
<feature type="compositionally biased region" description="Low complexity" evidence="4">
    <location>
        <begin position="71"/>
        <end position="84"/>
    </location>
</feature>
<feature type="region of interest" description="Disordered" evidence="4">
    <location>
        <begin position="447"/>
        <end position="500"/>
    </location>
</feature>
<proteinExistence type="predicted"/>
<sequence length="749" mass="84047">MPKKSSESSSKGEEKKSSKSSKEKSEKSEKSERSEKKHSSKDKDGSKSSESSGKHHHRSSSARKGKGQAEPQQPQQPQQRRIPPAALNRPQAAGGYMTALPSSSDESSDDEGPRRGGRQEEGTLATATIDAKEQKKRDRKAEMLAAQVAEAKKEAMRDDDDAFDVSYQGEGESMSSDAVSQARDIKVDNLTVRVKGKALFDGTSLTIAEKRRYGLVGPNGHGKSTLMRLIARRKIPVPDFIDVLLVEQEVAASEKSALEAVVESDVELMQLLEEEKRLSALTLDESLDDEKQKEATTSLNEVYDKLRLKNADSAEGRASKILHGLGFSNTPGRFSMHNSTQSFSGGWRMRVSLARALYIQPTLLLLDEPTNHLDLRAALWLTEYLQRWKKTLIVVSHDRDFLNDVTTDIVHVHDQQLQQYRGNFESFESSYLQRRTEANREYEKYQKALKQAKASGTSDKQKKLDRQQELKQNKQNKQQRKRGQDMGGDEDANQPRAPRKWNDYSVKFHFPEPTDIGSVPIQMNDVEFEYPGRTDFSMKKINLGIDTKSRIAIVGPNGAGKSTLLNLITGDLTPTAGESRRAHKLRIGTYSQHFVDKLTYDENPVSYLLDRFPESGLREAEMRGRLGRFGLPGHAHLQPINKLSGGQKARVVFTDIALSNAHILLLDEPTNNLDMESIDALADALEDFEGGVLIISHDARLISRVCDDEEVSEVWIVEDGTVKKYHGTFDEYKDELMDEIIKEQDEDDE</sequence>
<evidence type="ECO:0000256" key="4">
    <source>
        <dbReference type="SAM" id="MobiDB-lite"/>
    </source>
</evidence>
<feature type="compositionally biased region" description="Basic residues" evidence="4">
    <location>
        <begin position="54"/>
        <end position="66"/>
    </location>
</feature>
<feature type="compositionally biased region" description="Basic and acidic residues" evidence="4">
    <location>
        <begin position="111"/>
        <end position="121"/>
    </location>
</feature>
<dbReference type="GO" id="GO:0016887">
    <property type="term" value="F:ATP hydrolysis activity"/>
    <property type="evidence" value="ECO:0007669"/>
    <property type="project" value="InterPro"/>
</dbReference>
<dbReference type="PANTHER" id="PTHR19211">
    <property type="entry name" value="ATP-BINDING TRANSPORT PROTEIN-RELATED"/>
    <property type="match status" value="1"/>
</dbReference>
<organism evidence="6 7">
    <name type="scientific">Pycnococcus provasolii</name>
    <dbReference type="NCBI Taxonomy" id="41880"/>
    <lineage>
        <taxon>Eukaryota</taxon>
        <taxon>Viridiplantae</taxon>
        <taxon>Chlorophyta</taxon>
        <taxon>Pseudoscourfieldiophyceae</taxon>
        <taxon>Pseudoscourfieldiales</taxon>
        <taxon>Pycnococcaceae</taxon>
        <taxon>Pycnococcus</taxon>
    </lineage>
</organism>
<feature type="compositionally biased region" description="Basic and acidic residues" evidence="4">
    <location>
        <begin position="1"/>
        <end position="47"/>
    </location>
</feature>
<dbReference type="PROSITE" id="PS00211">
    <property type="entry name" value="ABC_TRANSPORTER_1"/>
    <property type="match status" value="1"/>
</dbReference>
<keyword evidence="7" id="KW-1185">Reference proteome</keyword>
<comment type="caution">
    <text evidence="6">The sequence shown here is derived from an EMBL/GenBank/DDBJ whole genome shotgun (WGS) entry which is preliminary data.</text>
</comment>
<evidence type="ECO:0000256" key="1">
    <source>
        <dbReference type="ARBA" id="ARBA00022737"/>
    </source>
</evidence>
<accession>A0A830HJL7</accession>
<dbReference type="InterPro" id="IPR017871">
    <property type="entry name" value="ABC_transporter-like_CS"/>
</dbReference>
<dbReference type="FunFam" id="3.40.50.300:FF:000549">
    <property type="entry name" value="ABC transporter ATP-binding protein arb1"/>
    <property type="match status" value="1"/>
</dbReference>
<dbReference type="PANTHER" id="PTHR19211:SF14">
    <property type="entry name" value="ATP-BINDING CASSETTE SUB-FAMILY F MEMBER 1"/>
    <property type="match status" value="1"/>
</dbReference>
<evidence type="ECO:0000259" key="5">
    <source>
        <dbReference type="PROSITE" id="PS50893"/>
    </source>
</evidence>
<reference evidence="6" key="1">
    <citation type="submission" date="2020-10" db="EMBL/GenBank/DDBJ databases">
        <title>Unveiling of a novel bifunctional photoreceptor, Dualchrome1, isolated from a cosmopolitan green alga.</title>
        <authorList>
            <person name="Suzuki S."/>
            <person name="Kawachi M."/>
        </authorList>
    </citation>
    <scope>NUCLEOTIDE SEQUENCE</scope>
    <source>
        <strain evidence="6">NIES 2893</strain>
    </source>
</reference>
<dbReference type="Proteomes" id="UP000660262">
    <property type="component" value="Unassembled WGS sequence"/>
</dbReference>
<dbReference type="InterPro" id="IPR003593">
    <property type="entry name" value="AAA+_ATPase"/>
</dbReference>
<dbReference type="InterPro" id="IPR003439">
    <property type="entry name" value="ABC_transporter-like_ATP-bd"/>
</dbReference>